<proteinExistence type="predicted"/>
<reference evidence="1" key="1">
    <citation type="submission" date="2022-09" db="EMBL/GenBank/DDBJ databases">
        <title>Complete Genomes of Fervidibacillus albus and Fervidibacillus halotolerans isolated from tidal flat sediments.</title>
        <authorList>
            <person name="Kwon K.K."/>
            <person name="Yang S.-H."/>
            <person name="Park M.J."/>
            <person name="Oh H.-M."/>
        </authorList>
    </citation>
    <scope>NUCLEOTIDE SEQUENCE</scope>
    <source>
        <strain evidence="1">MEBiC13594</strain>
    </source>
</reference>
<keyword evidence="2" id="KW-1185">Reference proteome</keyword>
<dbReference type="AlphaFoldDB" id="A0A9E8M1Y7"/>
<protein>
    <submittedName>
        <fullName evidence="1">Uncharacterized protein</fullName>
    </submittedName>
</protein>
<dbReference type="KEGG" id="fhl:OE105_01190"/>
<dbReference type="RefSeq" id="WP_275420921.1">
    <property type="nucleotide sequence ID" value="NZ_CP106877.1"/>
</dbReference>
<dbReference type="Proteomes" id="UP001164726">
    <property type="component" value="Chromosome"/>
</dbReference>
<sequence length="48" mass="5647">MFGKQIANIFRNFDNKEIKGFEDEKTLEGFLLDDYEQMAKEGAELLFL</sequence>
<organism evidence="1 2">
    <name type="scientific">Fervidibacillus halotolerans</name>
    <dbReference type="NCBI Taxonomy" id="2980027"/>
    <lineage>
        <taxon>Bacteria</taxon>
        <taxon>Bacillati</taxon>
        <taxon>Bacillota</taxon>
        <taxon>Bacilli</taxon>
        <taxon>Bacillales</taxon>
        <taxon>Bacillaceae</taxon>
        <taxon>Fervidibacillus</taxon>
    </lineage>
</organism>
<gene>
    <name evidence="1" type="ORF">OE105_01190</name>
</gene>
<name>A0A9E8M1Y7_9BACI</name>
<evidence type="ECO:0000313" key="2">
    <source>
        <dbReference type="Proteomes" id="UP001164726"/>
    </source>
</evidence>
<dbReference type="EMBL" id="CP106877">
    <property type="protein sequence ID" value="WAA12789.1"/>
    <property type="molecule type" value="Genomic_DNA"/>
</dbReference>
<evidence type="ECO:0000313" key="1">
    <source>
        <dbReference type="EMBL" id="WAA12789.1"/>
    </source>
</evidence>
<accession>A0A9E8M1Y7</accession>